<protein>
    <recommendedName>
        <fullName evidence="4">Glycosyltransferase RgtA/B/C/D-like domain-containing protein</fullName>
    </recommendedName>
</protein>
<sequence>MQTAIEQNTTPASWGRRAWRGTRKRWVPLLLVFASFVMGFTVTAHHSEALSPIDEWVYTDYLYKLPQQVIIPRGQEIGPEALALMACAGVREYGAMGPKCGSDYSAHLDQFPQGGITSADGYTPLYFVITWVGAKAIQLVTHTSLVEAARFTGAFWLAGGMLLFYWLLSLMRIRPVITLGLGLAVIASPFAWWTFTFISTDAPVFALGALMLIAAIKYLRGQWSGWWLPVLAAVATLFKITAILAAALVALFLILEYVRRRMRARPRRRGFDWRSALLGRGEDGALMIAVSTGIAALVAEVGWLALRAAVAVGPAANQGVTGRMTLKDLGSQFVNFLPGTIISNVNITGRVELGLPIPPFIVEPLSWITVGGVVGAVAIYTWRRANSPLVYAVAALAILGAPLLAISLDVQGTYFPIPPRYGTALLPAFLLVAALIVRSRVAKTLLVAYPIVVLGVVLVYSPVFA</sequence>
<reference evidence="2 3" key="1">
    <citation type="submission" date="2020-08" db="EMBL/GenBank/DDBJ databases">
        <title>Sequencing the genomes of 1000 actinobacteria strains.</title>
        <authorList>
            <person name="Klenk H.-P."/>
        </authorList>
    </citation>
    <scope>NUCLEOTIDE SEQUENCE [LARGE SCALE GENOMIC DNA]</scope>
    <source>
        <strain evidence="2 3">DSM 20146</strain>
    </source>
</reference>
<organism evidence="2 3">
    <name type="scientific">Leifsonia aquatica</name>
    <name type="common">Corynebacterium aquaticum</name>
    <dbReference type="NCBI Taxonomy" id="144185"/>
    <lineage>
        <taxon>Bacteria</taxon>
        <taxon>Bacillati</taxon>
        <taxon>Actinomycetota</taxon>
        <taxon>Actinomycetes</taxon>
        <taxon>Micrococcales</taxon>
        <taxon>Microbacteriaceae</taxon>
        <taxon>Leifsonia</taxon>
    </lineage>
</organism>
<dbReference type="RefSeq" id="WP_021762637.1">
    <property type="nucleotide sequence ID" value="NZ_JACHVP010000001.1"/>
</dbReference>
<keyword evidence="3" id="KW-1185">Reference proteome</keyword>
<feature type="transmembrane region" description="Helical" evidence="1">
    <location>
        <begin position="444"/>
        <end position="463"/>
    </location>
</feature>
<dbReference type="AlphaFoldDB" id="A0A7W4YGN6"/>
<dbReference type="Proteomes" id="UP000538196">
    <property type="component" value="Unassembled WGS sequence"/>
</dbReference>
<feature type="transmembrane region" description="Helical" evidence="1">
    <location>
        <begin position="365"/>
        <end position="382"/>
    </location>
</feature>
<evidence type="ECO:0008006" key="4">
    <source>
        <dbReference type="Google" id="ProtNLM"/>
    </source>
</evidence>
<gene>
    <name evidence="2" type="ORF">FHX33_000185</name>
</gene>
<comment type="caution">
    <text evidence="2">The sequence shown here is derived from an EMBL/GenBank/DDBJ whole genome shotgun (WGS) entry which is preliminary data.</text>
</comment>
<name>A0A7W4YGN6_LEIAQ</name>
<evidence type="ECO:0000313" key="2">
    <source>
        <dbReference type="EMBL" id="MBB2965453.1"/>
    </source>
</evidence>
<accession>A0A7W4YGN6</accession>
<evidence type="ECO:0000313" key="3">
    <source>
        <dbReference type="Proteomes" id="UP000538196"/>
    </source>
</evidence>
<keyword evidence="1" id="KW-0472">Membrane</keyword>
<feature type="transmembrane region" description="Helical" evidence="1">
    <location>
        <begin position="226"/>
        <end position="258"/>
    </location>
</feature>
<feature type="transmembrane region" description="Helical" evidence="1">
    <location>
        <begin position="389"/>
        <end position="408"/>
    </location>
</feature>
<feature type="transmembrane region" description="Helical" evidence="1">
    <location>
        <begin position="284"/>
        <end position="306"/>
    </location>
</feature>
<proteinExistence type="predicted"/>
<keyword evidence="1" id="KW-1133">Transmembrane helix</keyword>
<feature type="transmembrane region" description="Helical" evidence="1">
    <location>
        <begin position="148"/>
        <end position="167"/>
    </location>
</feature>
<keyword evidence="1" id="KW-0812">Transmembrane</keyword>
<dbReference type="EMBL" id="JACHVP010000001">
    <property type="protein sequence ID" value="MBB2965453.1"/>
    <property type="molecule type" value="Genomic_DNA"/>
</dbReference>
<feature type="transmembrane region" description="Helical" evidence="1">
    <location>
        <begin position="173"/>
        <end position="195"/>
    </location>
</feature>
<feature type="transmembrane region" description="Helical" evidence="1">
    <location>
        <begin position="420"/>
        <end position="437"/>
    </location>
</feature>
<evidence type="ECO:0000256" key="1">
    <source>
        <dbReference type="SAM" id="Phobius"/>
    </source>
</evidence>
<feature type="transmembrane region" description="Helical" evidence="1">
    <location>
        <begin position="26"/>
        <end position="46"/>
    </location>
</feature>